<dbReference type="SMART" id="SM00248">
    <property type="entry name" value="ANK"/>
    <property type="match status" value="11"/>
</dbReference>
<feature type="repeat" description="ANK" evidence="3">
    <location>
        <begin position="494"/>
        <end position="520"/>
    </location>
</feature>
<feature type="repeat" description="ANK" evidence="3">
    <location>
        <begin position="627"/>
        <end position="659"/>
    </location>
</feature>
<feature type="repeat" description="ANK" evidence="3">
    <location>
        <begin position="594"/>
        <end position="626"/>
    </location>
</feature>
<evidence type="ECO:0000256" key="2">
    <source>
        <dbReference type="ARBA" id="ARBA00023043"/>
    </source>
</evidence>
<evidence type="ECO:0000256" key="1">
    <source>
        <dbReference type="ARBA" id="ARBA00022737"/>
    </source>
</evidence>
<dbReference type="InterPro" id="IPR002110">
    <property type="entry name" value="Ankyrin_rpt"/>
</dbReference>
<evidence type="ECO:0000313" key="6">
    <source>
        <dbReference type="EMBL" id="GLC60751.1"/>
    </source>
</evidence>
<organism evidence="6 7">
    <name type="scientific">Pleodorina starrii</name>
    <dbReference type="NCBI Taxonomy" id="330485"/>
    <lineage>
        <taxon>Eukaryota</taxon>
        <taxon>Viridiplantae</taxon>
        <taxon>Chlorophyta</taxon>
        <taxon>core chlorophytes</taxon>
        <taxon>Chlorophyceae</taxon>
        <taxon>CS clade</taxon>
        <taxon>Chlamydomonadales</taxon>
        <taxon>Volvocaceae</taxon>
        <taxon>Pleodorina</taxon>
    </lineage>
</organism>
<dbReference type="PANTHER" id="PTHR24171">
    <property type="entry name" value="ANKYRIN REPEAT DOMAIN-CONTAINING PROTEIN 39-RELATED"/>
    <property type="match status" value="1"/>
</dbReference>
<feature type="repeat" description="ANK" evidence="3">
    <location>
        <begin position="461"/>
        <end position="493"/>
    </location>
</feature>
<keyword evidence="2 3" id="KW-0040">ANK repeat</keyword>
<dbReference type="Pfam" id="PF12796">
    <property type="entry name" value="Ank_2"/>
    <property type="match status" value="3"/>
</dbReference>
<name>A0A9W6F9L0_9CHLO</name>
<dbReference type="PANTHER" id="PTHR24171:SF10">
    <property type="entry name" value="ANKYRIN REPEAT DOMAIN-CONTAINING PROTEIN 29-LIKE"/>
    <property type="match status" value="1"/>
</dbReference>
<proteinExistence type="predicted"/>
<dbReference type="PRINTS" id="PR01415">
    <property type="entry name" value="ANKYRIN"/>
</dbReference>
<dbReference type="EMBL" id="BRXU01000038">
    <property type="protein sequence ID" value="GLC60751.1"/>
    <property type="molecule type" value="Genomic_DNA"/>
</dbReference>
<gene>
    <name evidence="6" type="primary">PLEST007896</name>
    <name evidence="6" type="ORF">PLESTB_001666800</name>
</gene>
<dbReference type="AlphaFoldDB" id="A0A9W6F9L0"/>
<dbReference type="SUPFAM" id="SSF48403">
    <property type="entry name" value="Ankyrin repeat"/>
    <property type="match status" value="1"/>
</dbReference>
<dbReference type="Proteomes" id="UP001165080">
    <property type="component" value="Unassembled WGS sequence"/>
</dbReference>
<dbReference type="OrthoDB" id="194358at2759"/>
<dbReference type="Gene3D" id="1.25.40.20">
    <property type="entry name" value="Ankyrin repeat-containing domain"/>
    <property type="match status" value="3"/>
</dbReference>
<evidence type="ECO:0000256" key="3">
    <source>
        <dbReference type="PROSITE-ProRule" id="PRU00023"/>
    </source>
</evidence>
<dbReference type="Pfam" id="PF13637">
    <property type="entry name" value="Ank_4"/>
    <property type="match status" value="2"/>
</dbReference>
<feature type="repeat" description="ANK" evidence="3">
    <location>
        <begin position="759"/>
        <end position="791"/>
    </location>
</feature>
<accession>A0A9W6F9L0</accession>
<dbReference type="PROSITE" id="PS50088">
    <property type="entry name" value="ANK_REPEAT"/>
    <property type="match status" value="10"/>
</dbReference>
<evidence type="ECO:0000259" key="5">
    <source>
        <dbReference type="Pfam" id="PF06985"/>
    </source>
</evidence>
<comment type="caution">
    <text evidence="6">The sequence shown here is derived from an EMBL/GenBank/DDBJ whole genome shotgun (WGS) entry which is preliminary data.</text>
</comment>
<evidence type="ECO:0000313" key="7">
    <source>
        <dbReference type="Proteomes" id="UP001165080"/>
    </source>
</evidence>
<feature type="repeat" description="ANK" evidence="3">
    <location>
        <begin position="660"/>
        <end position="692"/>
    </location>
</feature>
<keyword evidence="1" id="KW-0677">Repeat</keyword>
<evidence type="ECO:0000256" key="4">
    <source>
        <dbReference type="SAM" id="MobiDB-lite"/>
    </source>
</evidence>
<dbReference type="Pfam" id="PF06985">
    <property type="entry name" value="HET"/>
    <property type="match status" value="1"/>
</dbReference>
<dbReference type="InterPro" id="IPR010730">
    <property type="entry name" value="HET"/>
</dbReference>
<feature type="domain" description="Heterokaryon incompatibility" evidence="5">
    <location>
        <begin position="104"/>
        <end position="245"/>
    </location>
</feature>
<feature type="region of interest" description="Disordered" evidence="4">
    <location>
        <begin position="1"/>
        <end position="23"/>
    </location>
</feature>
<dbReference type="PROSITE" id="PS50297">
    <property type="entry name" value="ANK_REP_REGION"/>
    <property type="match status" value="10"/>
</dbReference>
<protein>
    <recommendedName>
        <fullName evidence="5">Heterokaryon incompatibility domain-containing protein</fullName>
    </recommendedName>
</protein>
<dbReference type="InterPro" id="IPR036770">
    <property type="entry name" value="Ankyrin_rpt-contain_sf"/>
</dbReference>
<feature type="repeat" description="ANK" evidence="3">
    <location>
        <begin position="693"/>
        <end position="719"/>
    </location>
</feature>
<feature type="repeat" description="ANK" evidence="3">
    <location>
        <begin position="527"/>
        <end position="559"/>
    </location>
</feature>
<feature type="repeat" description="ANK" evidence="3">
    <location>
        <begin position="561"/>
        <end position="593"/>
    </location>
</feature>
<reference evidence="6 7" key="1">
    <citation type="journal article" date="2023" name="Commun. Biol.">
        <title>Reorganization of the ancestral sex-determining regions during the evolution of trioecy in Pleodorina starrii.</title>
        <authorList>
            <person name="Takahashi K."/>
            <person name="Suzuki S."/>
            <person name="Kawai-Toyooka H."/>
            <person name="Yamamoto K."/>
            <person name="Hamaji T."/>
            <person name="Ootsuki R."/>
            <person name="Yamaguchi H."/>
            <person name="Kawachi M."/>
            <person name="Higashiyama T."/>
            <person name="Nozaki H."/>
        </authorList>
    </citation>
    <scope>NUCLEOTIDE SEQUENCE [LARGE SCALE GENOMIC DNA]</scope>
    <source>
        <strain evidence="6 7">NIES-4479</strain>
    </source>
</reference>
<feature type="repeat" description="ANK" evidence="3">
    <location>
        <begin position="726"/>
        <end position="758"/>
    </location>
</feature>
<sequence length="810" mass="88230">MGCGASVDSNASQARPSLAPLPPREENVLASIQENRPLDELPDCVADLHYGMPASLKQAPMRLLKITNVLAWTNLKVYEEVPPSACLNVPYSEVEDGLWDQTAVLSWRWGASKPAKLQHGYSPMLEQQFSELCEVLTRLRETGGLQYAWIDWCCVPQYSSSPMVEVMRSKVFYMRARAMIIIPTFHSLPADGIVRLLLVKATRALKRKGHKSPYCAIAADVIDRITRREMVAGREYFSRVWTLAERMARHGRSEQLCNWLSLEAWLGMVVDAMLKSTEDKTASQIYKKILGQEAGDLLDNILEPLAAAVKTGSMLVSEGLDEMVGQLFEMAVNMWKSKSILEEAPTKPWLLSYLEEAHTGVYQAWSEGDRVWAVYSYFCWKQLDQLQPTALLEALQDLARVAGAHRRHMLGLAKKLGVEKLLPVEEMDQRLLKAAETGDVGLVQELIDQGANTQLADEKNDNATALFVACQKGHLEVARALLAAGAPINGAKNSGCAPLHTAAMNGHTEVIQFLLEKGANKECSFSDGATPLYVAAEKGKVDPLKLLLEAGADKNVKLKKDGHTPLCIAVLNHHTECVKMLLAAGSDKNLGLKDGATPMYLAAEKGYDDCLQLLVDAKANTELGMESGATPLYIASQNNHVKCVELLIKAGANRNASRKDKATPLYISGERGHMDVVKILLEAGANMECTFQSGATPIYVAAQNNRVEVVKLLASKGANKLIKLKGGYTPLHSASLAGHLDVVKALVEAGVDKDLPLEDGATPLYLAAEKGHVELVKYLLSIGADKEKADNNGKKPKNVAKAGTGVGALL</sequence>
<keyword evidence="7" id="KW-1185">Reference proteome</keyword>